<sequence length="49" mass="5577">MNRTEDFPKLWIGSFIKTCLVNFLIFINFHALLPTFPFFISSLGGDAVP</sequence>
<dbReference type="KEGG" id="ash:AL1_32640"/>
<dbReference type="Proteomes" id="UP000008794">
    <property type="component" value="Chromosome"/>
</dbReference>
<reference evidence="2 3" key="2">
    <citation type="submission" date="2010-03" db="EMBL/GenBank/DDBJ databases">
        <authorList>
            <person name="Pajon A."/>
        </authorList>
    </citation>
    <scope>NUCLEOTIDE SEQUENCE [LARGE SCALE GENOMIC DNA]</scope>
    <source>
        <strain evidence="2 3">WAL 8301</strain>
    </source>
</reference>
<organism evidence="2 3">
    <name type="scientific">Alistipes shahii WAL 8301</name>
    <dbReference type="NCBI Taxonomy" id="717959"/>
    <lineage>
        <taxon>Bacteria</taxon>
        <taxon>Pseudomonadati</taxon>
        <taxon>Bacteroidota</taxon>
        <taxon>Bacteroidia</taxon>
        <taxon>Bacteroidales</taxon>
        <taxon>Rikenellaceae</taxon>
        <taxon>Alistipes</taxon>
    </lineage>
</organism>
<feature type="transmembrane region" description="Helical" evidence="1">
    <location>
        <begin position="20"/>
        <end position="40"/>
    </location>
</feature>
<evidence type="ECO:0000313" key="3">
    <source>
        <dbReference type="Proteomes" id="UP000008794"/>
    </source>
</evidence>
<keyword evidence="1" id="KW-0812">Transmembrane</keyword>
<name>D4IQU6_9BACT</name>
<dbReference type="EMBL" id="FP929032">
    <property type="protein sequence ID" value="CBK65308.1"/>
    <property type="molecule type" value="Genomic_DNA"/>
</dbReference>
<dbReference type="HOGENOM" id="CLU_3131551_0_0_10"/>
<protein>
    <submittedName>
        <fullName evidence="2">Uncharacterized protein</fullName>
    </submittedName>
</protein>
<accession>D4IQU6</accession>
<keyword evidence="3" id="KW-1185">Reference proteome</keyword>
<dbReference type="AlphaFoldDB" id="D4IQU6"/>
<keyword evidence="1" id="KW-0472">Membrane</keyword>
<proteinExistence type="predicted"/>
<reference evidence="2 3" key="1">
    <citation type="submission" date="2010-03" db="EMBL/GenBank/DDBJ databases">
        <title>The genome sequence of Alistipes shahii WAL 8301.</title>
        <authorList>
            <consortium name="metaHIT consortium -- http://www.metahit.eu/"/>
            <person name="Pajon A."/>
            <person name="Turner K."/>
            <person name="Parkhill J."/>
        </authorList>
    </citation>
    <scope>NUCLEOTIDE SEQUENCE [LARGE SCALE GENOMIC DNA]</scope>
    <source>
        <strain evidence="2 3">WAL 8301</strain>
    </source>
</reference>
<dbReference type="PATRIC" id="fig|717959.3.peg.1812"/>
<evidence type="ECO:0000256" key="1">
    <source>
        <dbReference type="SAM" id="Phobius"/>
    </source>
</evidence>
<gene>
    <name evidence="2" type="ORF">AL1_32640</name>
</gene>
<evidence type="ECO:0000313" key="2">
    <source>
        <dbReference type="EMBL" id="CBK65308.1"/>
    </source>
</evidence>
<keyword evidence="1" id="KW-1133">Transmembrane helix</keyword>